<protein>
    <submittedName>
        <fullName evidence="2">Alpha/beta fold hydrolase</fullName>
    </submittedName>
</protein>
<dbReference type="Proteomes" id="UP001557484">
    <property type="component" value="Unassembled WGS sequence"/>
</dbReference>
<dbReference type="PRINTS" id="PR00111">
    <property type="entry name" value="ABHYDROLASE"/>
</dbReference>
<dbReference type="SUPFAM" id="SSF53474">
    <property type="entry name" value="alpha/beta-Hydrolases"/>
    <property type="match status" value="1"/>
</dbReference>
<name>A0ABV3TZT7_9GAMM</name>
<comment type="caution">
    <text evidence="2">The sequence shown here is derived from an EMBL/GenBank/DDBJ whole genome shotgun (WGS) entry which is preliminary data.</text>
</comment>
<reference evidence="2 3" key="1">
    <citation type="journal article" date="2011" name="Int. J. Syst. Evol. Microbiol.">
        <title>Zhongshania antarctica gen. nov., sp. nov. and Zhongshania guokunii sp. nov., gammaproteobacteria respectively isolated from coastal attached (fast) ice and surface seawater of the Antarctic.</title>
        <authorList>
            <person name="Li H.J."/>
            <person name="Zhang X.Y."/>
            <person name="Chen C.X."/>
            <person name="Zhang Y.J."/>
            <person name="Gao Z.M."/>
            <person name="Yu Y."/>
            <person name="Chen X.L."/>
            <person name="Chen B."/>
            <person name="Zhang Y.Z."/>
        </authorList>
    </citation>
    <scope>NUCLEOTIDE SEQUENCE [LARGE SCALE GENOMIC DNA]</scope>
    <source>
        <strain evidence="2 3">R06B22</strain>
    </source>
</reference>
<dbReference type="EMBL" id="JBFRYB010000002">
    <property type="protein sequence ID" value="MEX1667131.1"/>
    <property type="molecule type" value="Genomic_DNA"/>
</dbReference>
<dbReference type="InterPro" id="IPR029058">
    <property type="entry name" value="AB_hydrolase_fold"/>
</dbReference>
<evidence type="ECO:0000313" key="2">
    <source>
        <dbReference type="EMBL" id="MEX1667131.1"/>
    </source>
</evidence>
<dbReference type="Gene3D" id="3.40.50.1820">
    <property type="entry name" value="alpha/beta hydrolase"/>
    <property type="match status" value="1"/>
</dbReference>
<dbReference type="InterPro" id="IPR050266">
    <property type="entry name" value="AB_hydrolase_sf"/>
</dbReference>
<dbReference type="PRINTS" id="PR00412">
    <property type="entry name" value="EPOXHYDRLASE"/>
</dbReference>
<dbReference type="InterPro" id="IPR000073">
    <property type="entry name" value="AB_hydrolase_1"/>
</dbReference>
<evidence type="ECO:0000313" key="3">
    <source>
        <dbReference type="Proteomes" id="UP001557484"/>
    </source>
</evidence>
<evidence type="ECO:0000259" key="1">
    <source>
        <dbReference type="Pfam" id="PF00561"/>
    </source>
</evidence>
<keyword evidence="2" id="KW-0378">Hydrolase</keyword>
<dbReference type="InterPro" id="IPR000639">
    <property type="entry name" value="Epox_hydrolase-like"/>
</dbReference>
<dbReference type="Pfam" id="PF00561">
    <property type="entry name" value="Abhydrolase_1"/>
    <property type="match status" value="1"/>
</dbReference>
<keyword evidence="3" id="KW-1185">Reference proteome</keyword>
<dbReference type="PANTHER" id="PTHR43798:SF33">
    <property type="entry name" value="HYDROLASE, PUTATIVE (AFU_ORTHOLOGUE AFUA_2G14860)-RELATED"/>
    <property type="match status" value="1"/>
</dbReference>
<dbReference type="RefSeq" id="WP_368377245.1">
    <property type="nucleotide sequence ID" value="NZ_JBFRYB010000002.1"/>
</dbReference>
<feature type="domain" description="AB hydrolase-1" evidence="1">
    <location>
        <begin position="70"/>
        <end position="297"/>
    </location>
</feature>
<dbReference type="PANTHER" id="PTHR43798">
    <property type="entry name" value="MONOACYLGLYCEROL LIPASE"/>
    <property type="match status" value="1"/>
</dbReference>
<organism evidence="2 3">
    <name type="scientific">Zhongshania arctica</name>
    <dbReference type="NCBI Taxonomy" id="3238302"/>
    <lineage>
        <taxon>Bacteria</taxon>
        <taxon>Pseudomonadati</taxon>
        <taxon>Pseudomonadota</taxon>
        <taxon>Gammaproteobacteria</taxon>
        <taxon>Cellvibrionales</taxon>
        <taxon>Spongiibacteraceae</taxon>
        <taxon>Zhongshania</taxon>
    </lineage>
</organism>
<dbReference type="GO" id="GO:0016787">
    <property type="term" value="F:hydrolase activity"/>
    <property type="evidence" value="ECO:0007669"/>
    <property type="project" value="UniProtKB-KW"/>
</dbReference>
<sequence>MKKPLVVALISIVIGFAIWAGVTYPRIGGEVLALASKIETTLYGLHRAEIEISDSRLMSWQGGPKDSAETVVMLHGYSSEKTVWMRFASHFTDRYRVLILDLPGHGETAFDPALKYDSVSQGERVLQALDALGVAKAHIIGNSMGGFIAAQIALHHPERVRSATLIDPAGVVAPNTSDMERMRALGRNPFEMSSREEFDTFYAMTMSQPPWLPRMILDYMADDYIARRESLARIFHDFHDVDMLDTRLSEFGVPVLLLWGERDRLLDISSAEVWRQGIPGAQLITYPELGHMPMLEDASGSSRDVLDFIAKHQ</sequence>
<gene>
    <name evidence="2" type="ORF">AB4875_16670</name>
</gene>
<proteinExistence type="predicted"/>
<accession>A0ABV3TZT7</accession>